<reference evidence="2" key="1">
    <citation type="journal article" date="2014" name="Front. Microbiol.">
        <title>High frequency of phylogenetically diverse reductive dehalogenase-homologous genes in deep subseafloor sedimentary metagenomes.</title>
        <authorList>
            <person name="Kawai M."/>
            <person name="Futagami T."/>
            <person name="Toyoda A."/>
            <person name="Takaki Y."/>
            <person name="Nishi S."/>
            <person name="Hori S."/>
            <person name="Arai W."/>
            <person name="Tsubouchi T."/>
            <person name="Morono Y."/>
            <person name="Uchiyama I."/>
            <person name="Ito T."/>
            <person name="Fujiyama A."/>
            <person name="Inagaki F."/>
            <person name="Takami H."/>
        </authorList>
    </citation>
    <scope>NUCLEOTIDE SEQUENCE</scope>
    <source>
        <strain evidence="2">Expedition CK06-06</strain>
    </source>
</reference>
<dbReference type="InterPro" id="IPR027417">
    <property type="entry name" value="P-loop_NTPase"/>
</dbReference>
<dbReference type="PROSITE" id="PS51194">
    <property type="entry name" value="HELICASE_CTER"/>
    <property type="match status" value="1"/>
</dbReference>
<dbReference type="SUPFAM" id="SSF52540">
    <property type="entry name" value="P-loop containing nucleoside triphosphate hydrolases"/>
    <property type="match status" value="1"/>
</dbReference>
<proteinExistence type="predicted"/>
<accession>X1I103</accession>
<dbReference type="EMBL" id="BARU01020044">
    <property type="protein sequence ID" value="GAH59764.1"/>
    <property type="molecule type" value="Genomic_DNA"/>
</dbReference>
<sequence length="232" mass="27109">MLQADPVVPRFYRKYVENSPKIFYTLKCIRTVKSWHEKRGEEVSGQIIYMDAGKDNFPFIKEYLVKEIGYEPSEVQLITGGMSGDKKEKIKEQFLEGTVKIIIGTSTIKEGIDLQNKTTVLYNLWLDWRPTDIKQLEGRAWRFGNEFANIRIVTPLLENSVDPFMFQKLEEKTARINDIFDRHGHKNVMDIDEFNPAELKTGLISDPEKRAKEEIRQESKLHDVELRKLEAK</sequence>
<dbReference type="Gene3D" id="3.40.50.300">
    <property type="entry name" value="P-loop containing nucleotide triphosphate hydrolases"/>
    <property type="match status" value="1"/>
</dbReference>
<feature type="non-terminal residue" evidence="2">
    <location>
        <position position="232"/>
    </location>
</feature>
<gene>
    <name evidence="2" type="ORF">S03H2_32958</name>
</gene>
<name>X1I103_9ZZZZ</name>
<feature type="domain" description="Helicase C-terminal" evidence="1">
    <location>
        <begin position="35"/>
        <end position="202"/>
    </location>
</feature>
<organism evidence="2">
    <name type="scientific">marine sediment metagenome</name>
    <dbReference type="NCBI Taxonomy" id="412755"/>
    <lineage>
        <taxon>unclassified sequences</taxon>
        <taxon>metagenomes</taxon>
        <taxon>ecological metagenomes</taxon>
    </lineage>
</organism>
<protein>
    <recommendedName>
        <fullName evidence="1">Helicase C-terminal domain-containing protein</fullName>
    </recommendedName>
</protein>
<dbReference type="SMART" id="SM00490">
    <property type="entry name" value="HELICc"/>
    <property type="match status" value="1"/>
</dbReference>
<dbReference type="InterPro" id="IPR001650">
    <property type="entry name" value="Helicase_C-like"/>
</dbReference>
<evidence type="ECO:0000259" key="1">
    <source>
        <dbReference type="PROSITE" id="PS51194"/>
    </source>
</evidence>
<dbReference type="AlphaFoldDB" id="X1I103"/>
<evidence type="ECO:0000313" key="2">
    <source>
        <dbReference type="EMBL" id="GAH59764.1"/>
    </source>
</evidence>
<dbReference type="Pfam" id="PF00271">
    <property type="entry name" value="Helicase_C"/>
    <property type="match status" value="1"/>
</dbReference>
<comment type="caution">
    <text evidence="2">The sequence shown here is derived from an EMBL/GenBank/DDBJ whole genome shotgun (WGS) entry which is preliminary data.</text>
</comment>